<evidence type="ECO:0000256" key="1">
    <source>
        <dbReference type="SAM" id="Phobius"/>
    </source>
</evidence>
<keyword evidence="1" id="KW-1133">Transmembrane helix</keyword>
<organism evidence="2">
    <name type="scientific">Streptococcus agalactiae 2584</name>
    <dbReference type="NCBI Taxonomy" id="996766"/>
    <lineage>
        <taxon>Bacteria</taxon>
        <taxon>Bacillati</taxon>
        <taxon>Bacillota</taxon>
        <taxon>Bacilli</taxon>
        <taxon>Lactobacillales</taxon>
        <taxon>Streptococcaceae</taxon>
        <taxon>Streptococcus</taxon>
    </lineage>
</organism>
<feature type="transmembrane region" description="Helical" evidence="1">
    <location>
        <begin position="154"/>
        <end position="170"/>
    </location>
</feature>
<reference evidence="2" key="1">
    <citation type="journal article" date="2013" name="J. Bacteriol.">
        <title>Modular evolution of TnGBSs, a new family of integrative and conjugative elements associating insertion sequence transposition, plasmid replication, and conjugation for their spreading.</title>
        <authorList>
            <person name="Guerillot R."/>
            <person name="Da Cunha V."/>
            <person name="Sauvage E."/>
            <person name="Bouchier C."/>
            <person name="Glaser P."/>
        </authorList>
    </citation>
    <scope>NUCLEOTIDE SEQUENCE</scope>
</reference>
<accession>S4W788</accession>
<feature type="transmembrane region" description="Helical" evidence="1">
    <location>
        <begin position="182"/>
        <end position="203"/>
    </location>
</feature>
<sequence>MMKDILTELTKGLGSYNKSVNSSIIAVNKSLMAVGYILVSVLFLIEMLSWYRFIRNQGGEMTWKLFLEVAVKYFIAYFLVAQSGAILNAIMWFTNGITKLIGVDLSGDTMFEYIDIKKGNPFIRHPINLVARFVGVAAMLSIKVMVLLRFIELYFFKAIAPVLVAFWMGDSTRHIAINFFKIFGAIALQGAVIVLTLLIWLGFNIDTAVRISKDSWLGGYADGFSYIGKCVVFLILLIGSQRKAKQLLNVS</sequence>
<dbReference type="AlphaFoldDB" id="S4W788"/>
<feature type="transmembrane region" description="Helical" evidence="1">
    <location>
        <begin position="74"/>
        <end position="93"/>
    </location>
</feature>
<feature type="transmembrane region" description="Helical" evidence="1">
    <location>
        <begin position="33"/>
        <end position="54"/>
    </location>
</feature>
<proteinExistence type="predicted"/>
<keyword evidence="1" id="KW-0472">Membrane</keyword>
<evidence type="ECO:0000313" key="2">
    <source>
        <dbReference type="EMBL" id="AGO89440.1"/>
    </source>
</evidence>
<keyword evidence="1" id="KW-0812">Transmembrane</keyword>
<name>S4W788_STRAG</name>
<feature type="transmembrane region" description="Helical" evidence="1">
    <location>
        <begin position="223"/>
        <end position="239"/>
    </location>
</feature>
<dbReference type="EMBL" id="KC492042">
    <property type="protein sequence ID" value="AGO89440.1"/>
    <property type="molecule type" value="Genomic_DNA"/>
</dbReference>
<protein>
    <submittedName>
        <fullName evidence="2">VirB6 domain protein</fullName>
    </submittedName>
</protein>
<gene>
    <name evidence="2" type="ORF">TnGBS2.6_23c</name>
</gene>